<dbReference type="GO" id="GO:0000329">
    <property type="term" value="C:fungal-type vacuole membrane"/>
    <property type="evidence" value="ECO:0007669"/>
    <property type="project" value="TreeGrafter"/>
</dbReference>
<dbReference type="Proteomes" id="UP000759537">
    <property type="component" value="Unassembled WGS sequence"/>
</dbReference>
<evidence type="ECO:0000256" key="1">
    <source>
        <dbReference type="ARBA" id="ARBA00004184"/>
    </source>
</evidence>
<evidence type="ECO:0000256" key="4">
    <source>
        <dbReference type="PROSITE-ProRule" id="PRU01006"/>
    </source>
</evidence>
<dbReference type="Pfam" id="PF10367">
    <property type="entry name" value="zf-Vps39_C"/>
    <property type="match status" value="1"/>
</dbReference>
<dbReference type="EMBL" id="WHVB01000112">
    <property type="protein sequence ID" value="KAF8461815.1"/>
    <property type="molecule type" value="Genomic_DNA"/>
</dbReference>
<evidence type="ECO:0000313" key="8">
    <source>
        <dbReference type="Proteomes" id="UP000759537"/>
    </source>
</evidence>
<dbReference type="AlphaFoldDB" id="A0A9P5JUN3"/>
<dbReference type="Pfam" id="PF10366">
    <property type="entry name" value="Vps39_1"/>
    <property type="match status" value="1"/>
</dbReference>
<dbReference type="PROSITE" id="PS50219">
    <property type="entry name" value="CNH"/>
    <property type="match status" value="1"/>
</dbReference>
<dbReference type="GO" id="GO:0006886">
    <property type="term" value="P:intracellular protein transport"/>
    <property type="evidence" value="ECO:0007669"/>
    <property type="project" value="UniProtKB-UniRule"/>
</dbReference>
<evidence type="ECO:0000256" key="2">
    <source>
        <dbReference type="ARBA" id="ARBA00023136"/>
    </source>
</evidence>
<dbReference type="InterPro" id="IPR019452">
    <property type="entry name" value="VPS39/TGF_beta_rcpt-assoc_1"/>
</dbReference>
<dbReference type="InterPro" id="IPR000547">
    <property type="entry name" value="Clathrin_H-chain/VPS_repeat"/>
</dbReference>
<evidence type="ECO:0000256" key="3">
    <source>
        <dbReference type="ARBA" id="ARBA00038201"/>
    </source>
</evidence>
<dbReference type="PANTHER" id="PTHR12894">
    <property type="entry name" value="CNH DOMAIN CONTAINING"/>
    <property type="match status" value="1"/>
</dbReference>
<dbReference type="InterPro" id="IPR032914">
    <property type="entry name" value="Vam6/VPS39/TRAP1"/>
</dbReference>
<keyword evidence="8" id="KW-1185">Reference proteome</keyword>
<dbReference type="OrthoDB" id="5325112at2759"/>
<sequence>MAPFEPPECVLTGFKERIEALSLQGDRLYVGTATGNLSVSTTKRNFTRKAIDQLRFVKDINSLVVLSRYVVQPPRLSSPTPLPKAKTAFSFAVHTSVQHLYPDGKKTRPQDTEFSSPTIPVPTVITYLVVGCQRKLVVYSWKDGEAQDTKESPLPHSARTIAFLNSEVVCLAFEADYVLFSLDSMSMIEIYSAPTTSKPAAGIGNVGMSAFTGLGGLGGYMTLGLGSKLRPCATNVGDANVLIAKDNDGFFIGLDGKPSRKPHISWPAPPEDVSFVKPYIFAILPAGSGSATGQPTFYSSPVLQIHSSISLQLSQSLPLPFNSPQPTSPPAPVNYTLRLLTPSPSAKSPLFLVSTPTDRATAASEGSSIWCFRMKPWGEQVDELIDAGKYAGALALLDIIDAALLPDKTHSLTKALDAVSQFRTGEFDPALDLFVISLYPQSISGRLSVPHEQWIQMFGGPTPKAPREATSSSSSSSEHGGDIEEPALSGQTVALAGKYLPDRRQKLLSALEAFHITPAQSHRHASLSETSIDSLRGIPDAPFSSLTPEQLVLCAQVVDTALFKSYLVVRPGLLGPLCRRDNWCEVADVEETLATREKYSELIDLYNVRKMHPKALELLRHLSEKETDMKDKLGPSISYLQRLSPEYLDTIFQYSKWILNENAEMALEIFTSEEVELPPQHVANFLESANRKFCARYLEFLIEERHEESYIYHDRLAELYLKMTVDTKKGDAESRNRAYGKLLLFADNTTHFRIDRLLGMLPSDDLFEARAILLGKLGRHDSALELYVYRLRDYDKAERYCKRMFQPGTETRNIFLTLLRIYLRPLVKTADDLLWPALELIERHGPRLDPEETLQLLPPLVSARDVRIFLIGALRVPRFDARVVREVALARKDQVARKLMYLEANRVKITDSRICPQCHKRIGPSAIVVHAPGGEVTHYHCREAFTKRLKEIRQT</sequence>
<comment type="similarity">
    <text evidence="3">Belongs to the VAM6/VPS39 family.</text>
</comment>
<reference evidence="7" key="2">
    <citation type="journal article" date="2020" name="Nat. Commun.">
        <title>Large-scale genome sequencing of mycorrhizal fungi provides insights into the early evolution of symbiotic traits.</title>
        <authorList>
            <person name="Miyauchi S."/>
            <person name="Kiss E."/>
            <person name="Kuo A."/>
            <person name="Drula E."/>
            <person name="Kohler A."/>
            <person name="Sanchez-Garcia M."/>
            <person name="Morin E."/>
            <person name="Andreopoulos B."/>
            <person name="Barry K.W."/>
            <person name="Bonito G."/>
            <person name="Buee M."/>
            <person name="Carver A."/>
            <person name="Chen C."/>
            <person name="Cichocki N."/>
            <person name="Clum A."/>
            <person name="Culley D."/>
            <person name="Crous P.W."/>
            <person name="Fauchery L."/>
            <person name="Girlanda M."/>
            <person name="Hayes R.D."/>
            <person name="Keri Z."/>
            <person name="LaButti K."/>
            <person name="Lipzen A."/>
            <person name="Lombard V."/>
            <person name="Magnuson J."/>
            <person name="Maillard F."/>
            <person name="Murat C."/>
            <person name="Nolan M."/>
            <person name="Ohm R.A."/>
            <person name="Pangilinan J."/>
            <person name="Pereira M.F."/>
            <person name="Perotto S."/>
            <person name="Peter M."/>
            <person name="Pfister S."/>
            <person name="Riley R."/>
            <person name="Sitrit Y."/>
            <person name="Stielow J.B."/>
            <person name="Szollosi G."/>
            <person name="Zifcakova L."/>
            <person name="Stursova M."/>
            <person name="Spatafora J.W."/>
            <person name="Tedersoo L."/>
            <person name="Vaario L.M."/>
            <person name="Yamada A."/>
            <person name="Yan M."/>
            <person name="Wang P."/>
            <person name="Xu J."/>
            <person name="Bruns T."/>
            <person name="Baldrian P."/>
            <person name="Vilgalys R."/>
            <person name="Dunand C."/>
            <person name="Henrissat B."/>
            <person name="Grigoriev I.V."/>
            <person name="Hibbett D."/>
            <person name="Nagy L.G."/>
            <person name="Martin F.M."/>
        </authorList>
    </citation>
    <scope>NUCLEOTIDE SEQUENCE</scope>
    <source>
        <strain evidence="7">Prilba</strain>
    </source>
</reference>
<accession>A0A9P5JUN3</accession>
<evidence type="ECO:0000259" key="6">
    <source>
        <dbReference type="PROSITE" id="PS50219"/>
    </source>
</evidence>
<feature type="region of interest" description="Disordered" evidence="5">
    <location>
        <begin position="458"/>
        <end position="487"/>
    </location>
</feature>
<comment type="subcellular location">
    <subcellularLocation>
        <location evidence="1">Endomembrane system</location>
        <topology evidence="1">Peripheral membrane protein</topology>
    </subcellularLocation>
</comment>
<keyword evidence="2" id="KW-0472">Membrane</keyword>
<dbReference type="InterPro" id="IPR019453">
    <property type="entry name" value="VPS39/TGFA1_Znf"/>
</dbReference>
<dbReference type="PANTHER" id="PTHR12894:SF49">
    <property type="entry name" value="VAM6_VPS39-LIKE PROTEIN"/>
    <property type="match status" value="1"/>
</dbReference>
<proteinExistence type="inferred from homology"/>
<dbReference type="InterPro" id="IPR001180">
    <property type="entry name" value="CNH_dom"/>
</dbReference>
<dbReference type="GO" id="GO:0034058">
    <property type="term" value="P:endosomal vesicle fusion"/>
    <property type="evidence" value="ECO:0007669"/>
    <property type="project" value="TreeGrafter"/>
</dbReference>
<dbReference type="GO" id="GO:0012505">
    <property type="term" value="C:endomembrane system"/>
    <property type="evidence" value="ECO:0007669"/>
    <property type="project" value="UniProtKB-SubCell"/>
</dbReference>
<dbReference type="GO" id="GO:0006914">
    <property type="term" value="P:autophagy"/>
    <property type="evidence" value="ECO:0007669"/>
    <property type="project" value="TreeGrafter"/>
</dbReference>
<evidence type="ECO:0000256" key="5">
    <source>
        <dbReference type="SAM" id="MobiDB-lite"/>
    </source>
</evidence>
<name>A0A9P5JUN3_9AGAM</name>
<protein>
    <submittedName>
        <fullName evidence="7">Vacuolar sorting protein 39 domain 1-domain-containing protein</fullName>
    </submittedName>
</protein>
<feature type="repeat" description="CHCR" evidence="4">
    <location>
        <begin position="669"/>
        <end position="827"/>
    </location>
</feature>
<comment type="caution">
    <text evidence="7">The sequence shown here is derived from an EMBL/GenBank/DDBJ whole genome shotgun (WGS) entry which is preliminary data.</text>
</comment>
<organism evidence="7 8">
    <name type="scientific">Russula ochroleuca</name>
    <dbReference type="NCBI Taxonomy" id="152965"/>
    <lineage>
        <taxon>Eukaryota</taxon>
        <taxon>Fungi</taxon>
        <taxon>Dikarya</taxon>
        <taxon>Basidiomycota</taxon>
        <taxon>Agaricomycotina</taxon>
        <taxon>Agaricomycetes</taxon>
        <taxon>Russulales</taxon>
        <taxon>Russulaceae</taxon>
        <taxon>Russula</taxon>
    </lineage>
</organism>
<dbReference type="PROSITE" id="PS50236">
    <property type="entry name" value="CHCR"/>
    <property type="match status" value="1"/>
</dbReference>
<feature type="domain" description="CNH" evidence="6">
    <location>
        <begin position="15"/>
        <end position="332"/>
    </location>
</feature>
<dbReference type="Pfam" id="PF00780">
    <property type="entry name" value="CNH"/>
    <property type="match status" value="1"/>
</dbReference>
<reference evidence="7" key="1">
    <citation type="submission" date="2019-10" db="EMBL/GenBank/DDBJ databases">
        <authorList>
            <consortium name="DOE Joint Genome Institute"/>
            <person name="Kuo A."/>
            <person name="Miyauchi S."/>
            <person name="Kiss E."/>
            <person name="Drula E."/>
            <person name="Kohler A."/>
            <person name="Sanchez-Garcia M."/>
            <person name="Andreopoulos B."/>
            <person name="Barry K.W."/>
            <person name="Bonito G."/>
            <person name="Buee M."/>
            <person name="Carver A."/>
            <person name="Chen C."/>
            <person name="Cichocki N."/>
            <person name="Clum A."/>
            <person name="Culley D."/>
            <person name="Crous P.W."/>
            <person name="Fauchery L."/>
            <person name="Girlanda M."/>
            <person name="Hayes R."/>
            <person name="Keri Z."/>
            <person name="LaButti K."/>
            <person name="Lipzen A."/>
            <person name="Lombard V."/>
            <person name="Magnuson J."/>
            <person name="Maillard F."/>
            <person name="Morin E."/>
            <person name="Murat C."/>
            <person name="Nolan M."/>
            <person name="Ohm R."/>
            <person name="Pangilinan J."/>
            <person name="Pereira M."/>
            <person name="Perotto S."/>
            <person name="Peter M."/>
            <person name="Riley R."/>
            <person name="Sitrit Y."/>
            <person name="Stielow B."/>
            <person name="Szollosi G."/>
            <person name="Zifcakova L."/>
            <person name="Stursova M."/>
            <person name="Spatafora J.W."/>
            <person name="Tedersoo L."/>
            <person name="Vaario L.-M."/>
            <person name="Yamada A."/>
            <person name="Yan M."/>
            <person name="Wang P."/>
            <person name="Xu J."/>
            <person name="Bruns T."/>
            <person name="Baldrian P."/>
            <person name="Vilgalys R."/>
            <person name="Henrissat B."/>
            <person name="Grigoriev I.V."/>
            <person name="Hibbett D."/>
            <person name="Nagy L.G."/>
            <person name="Martin F.M."/>
        </authorList>
    </citation>
    <scope>NUCLEOTIDE SEQUENCE</scope>
    <source>
        <strain evidence="7">Prilba</strain>
    </source>
</reference>
<evidence type="ECO:0000313" key="7">
    <source>
        <dbReference type="EMBL" id="KAF8461815.1"/>
    </source>
</evidence>
<gene>
    <name evidence="7" type="ORF">DFH94DRAFT_796430</name>
</gene>